<proteinExistence type="predicted"/>
<dbReference type="OrthoDB" id="8058166at2759"/>
<comment type="caution">
    <text evidence="2">The sequence shown here is derived from an EMBL/GenBank/DDBJ whole genome shotgun (WGS) entry which is preliminary data.</text>
</comment>
<evidence type="ECO:0008006" key="4">
    <source>
        <dbReference type="Google" id="ProtNLM"/>
    </source>
</evidence>
<keyword evidence="3" id="KW-1185">Reference proteome</keyword>
<feature type="compositionally biased region" description="Basic residues" evidence="1">
    <location>
        <begin position="412"/>
        <end position="423"/>
    </location>
</feature>
<feature type="region of interest" description="Disordered" evidence="1">
    <location>
        <begin position="388"/>
        <end position="423"/>
    </location>
</feature>
<accession>A0A1D1W296</accession>
<dbReference type="AlphaFoldDB" id="A0A1D1W296"/>
<evidence type="ECO:0000313" key="3">
    <source>
        <dbReference type="Proteomes" id="UP000186922"/>
    </source>
</evidence>
<name>A0A1D1W296_RAMVA</name>
<gene>
    <name evidence="2" type="primary">RvY_17356-1</name>
    <name evidence="2" type="synonym">RvY_17356.1</name>
    <name evidence="2" type="ORF">RvY_17356</name>
</gene>
<evidence type="ECO:0000256" key="1">
    <source>
        <dbReference type="SAM" id="MobiDB-lite"/>
    </source>
</evidence>
<evidence type="ECO:0000313" key="2">
    <source>
        <dbReference type="EMBL" id="GAV07531.1"/>
    </source>
</evidence>
<sequence>MTAAEAHAQPYIGGSISLGWSERKSAMLYGVNRRTLRNRLNNRHLGPHGKQPKIPPQEEALAAFLLACSDTGIPLNRQHCAATIVDMNNRLAFNDQHFRRFLQRHPTLSIRVTHANNRKNDREWTHELADRYISKLTELLFQRGFLDEPEQVWNLDESAFNTAQMFDRVVGRKRMHQIYSQFDGTEKELVTILPCGNAAGLQLPFMALFSGKRHVRSRPDGTSGHCYQGVNDSGTMDQLHFANYLNDRVIPEKVAAEDYQPIFERLTESLSAEFDIVYQKDHGDILEFIRLKQRGVIPGAVLAASLQASLLTVAPKKARREKNDHLNLDAGGLTNEDNFQSAQAAKCAAVKAAKDASKAAKQKSKSNQEGVQETSSILHTAGKSVAVRKVNLKQKASSSHEPEDIAQEVPPRRTRVAKKQKIA</sequence>
<protein>
    <recommendedName>
        <fullName evidence="4">DDE-1 domain-containing protein</fullName>
    </recommendedName>
</protein>
<reference evidence="2 3" key="1">
    <citation type="journal article" date="2016" name="Nat. Commun.">
        <title>Extremotolerant tardigrade genome and improved radiotolerance of human cultured cells by tardigrade-unique protein.</title>
        <authorList>
            <person name="Hashimoto T."/>
            <person name="Horikawa D.D."/>
            <person name="Saito Y."/>
            <person name="Kuwahara H."/>
            <person name="Kozuka-Hata H."/>
            <person name="Shin-I T."/>
            <person name="Minakuchi Y."/>
            <person name="Ohishi K."/>
            <person name="Motoyama A."/>
            <person name="Aizu T."/>
            <person name="Enomoto A."/>
            <person name="Kondo K."/>
            <person name="Tanaka S."/>
            <person name="Hara Y."/>
            <person name="Koshikawa S."/>
            <person name="Sagara H."/>
            <person name="Miura T."/>
            <person name="Yokobori S."/>
            <person name="Miyagawa K."/>
            <person name="Suzuki Y."/>
            <person name="Kubo T."/>
            <person name="Oyama M."/>
            <person name="Kohara Y."/>
            <person name="Fujiyama A."/>
            <person name="Arakawa K."/>
            <person name="Katayama T."/>
            <person name="Toyoda A."/>
            <person name="Kunieda T."/>
        </authorList>
    </citation>
    <scope>NUCLEOTIDE SEQUENCE [LARGE SCALE GENOMIC DNA]</scope>
    <source>
        <strain evidence="2 3">YOKOZUNA-1</strain>
    </source>
</reference>
<dbReference type="Proteomes" id="UP000186922">
    <property type="component" value="Unassembled WGS sequence"/>
</dbReference>
<dbReference type="EMBL" id="BDGG01000015">
    <property type="protein sequence ID" value="GAV07531.1"/>
    <property type="molecule type" value="Genomic_DNA"/>
</dbReference>
<organism evidence="2 3">
    <name type="scientific">Ramazzottius varieornatus</name>
    <name type="common">Water bear</name>
    <name type="synonym">Tardigrade</name>
    <dbReference type="NCBI Taxonomy" id="947166"/>
    <lineage>
        <taxon>Eukaryota</taxon>
        <taxon>Metazoa</taxon>
        <taxon>Ecdysozoa</taxon>
        <taxon>Tardigrada</taxon>
        <taxon>Eutardigrada</taxon>
        <taxon>Parachela</taxon>
        <taxon>Hypsibioidea</taxon>
        <taxon>Ramazzottiidae</taxon>
        <taxon>Ramazzottius</taxon>
    </lineage>
</organism>